<evidence type="ECO:0000313" key="4">
    <source>
        <dbReference type="Proteomes" id="UP000772812"/>
    </source>
</evidence>
<keyword evidence="1" id="KW-1133">Transmembrane helix</keyword>
<keyword evidence="1" id="KW-0812">Transmembrane</keyword>
<dbReference type="Pfam" id="PF18145">
    <property type="entry name" value="SAVED"/>
    <property type="match status" value="1"/>
</dbReference>
<evidence type="ECO:0000259" key="2">
    <source>
        <dbReference type="Pfam" id="PF18145"/>
    </source>
</evidence>
<dbReference type="NCBIfam" id="NF033611">
    <property type="entry name" value="SAVED"/>
    <property type="match status" value="1"/>
</dbReference>
<dbReference type="InterPro" id="IPR040836">
    <property type="entry name" value="SAVED"/>
</dbReference>
<feature type="domain" description="SMODS-associated and fused to various effectors" evidence="2">
    <location>
        <begin position="316"/>
        <end position="488"/>
    </location>
</feature>
<dbReference type="Proteomes" id="UP000772812">
    <property type="component" value="Unassembled WGS sequence"/>
</dbReference>
<feature type="transmembrane region" description="Helical" evidence="1">
    <location>
        <begin position="458"/>
        <end position="479"/>
    </location>
</feature>
<sequence>MSWIKHLKEIGDRHTLIEYIKSRQVKREELEELYSLLNSNDEELIYTVYRFLDENPEYVDYPLLSKTTGIEEKVLKTVLTTTPIKAFFPVVDAEKHTIATVYLFQLPFKTEKSSFSDRPELKKIKKYLQRKNHPVKDFFVVFDTDFKGSSYMLAVISALFLPEEKLGRYAFTGEVNCEGEIVSVDFLKEKEKASQKNNLILITPEIFKTVDHMLRCLTSEEIDLPFAVINKSDDEIKKSLLKLEKEIKKKNPIYSLKKQLLILGLKEEDLYVNVENIPPTKEEWEKKLNTIKQKLLKIHSSAYTEKINLHIATSIASLSFAKGVVLGAKKSYVLYHFQNDRYFPVIDLSSPERLRNIKQINRNILRNSKNINIETNIKDSSEVNLILYLASHNPVADVLNFTKNKNYVYITDKNFQGKIPIKPYLWEEYVSEIYSAVNQLREKYLIGRFNLFISCPSVIAMALGMAVGNFIDISVYNYFPQTREKYFKVFETAQLRTVF</sequence>
<keyword evidence="1" id="KW-0472">Membrane</keyword>
<keyword evidence="4" id="KW-1185">Reference proteome</keyword>
<evidence type="ECO:0000256" key="1">
    <source>
        <dbReference type="SAM" id="Phobius"/>
    </source>
</evidence>
<dbReference type="RefSeq" id="WP_200674065.1">
    <property type="nucleotide sequence ID" value="NZ_JAACYA010000002.1"/>
</dbReference>
<organism evidence="3 4">
    <name type="scientific">Persephonella atlantica</name>
    <dbReference type="NCBI Taxonomy" id="2699429"/>
    <lineage>
        <taxon>Bacteria</taxon>
        <taxon>Pseudomonadati</taxon>
        <taxon>Aquificota</taxon>
        <taxon>Aquificia</taxon>
        <taxon>Aquificales</taxon>
        <taxon>Hydrogenothermaceae</taxon>
        <taxon>Persephonella</taxon>
    </lineage>
</organism>
<name>A0ABS1GID4_9AQUI</name>
<protein>
    <submittedName>
        <fullName evidence="3">SAVED domain-containing protein</fullName>
    </submittedName>
</protein>
<gene>
    <name evidence="3" type="ORF">GWK41_06155</name>
</gene>
<comment type="caution">
    <text evidence="3">The sequence shown here is derived from an EMBL/GenBank/DDBJ whole genome shotgun (WGS) entry which is preliminary data.</text>
</comment>
<accession>A0ABS1GID4</accession>
<evidence type="ECO:0000313" key="3">
    <source>
        <dbReference type="EMBL" id="MBK3332645.1"/>
    </source>
</evidence>
<proteinExistence type="predicted"/>
<reference evidence="3 4" key="1">
    <citation type="journal article" date="2021" name="Syst. Appl. Microbiol.">
        <title>Persephonella atlantica sp. nov.: How to adapt to physico-chemical gradients in high temperature hydrothermal habitats.</title>
        <authorList>
            <person name="Francois D.X."/>
            <person name="Godfroy A."/>
            <person name="Mathien C."/>
            <person name="Aube J."/>
            <person name="Cathalot C."/>
            <person name="Lesongeur F."/>
            <person name="L'Haridon S."/>
            <person name="Philippon X."/>
            <person name="Roussel E.G."/>
        </authorList>
    </citation>
    <scope>NUCLEOTIDE SEQUENCE [LARGE SCALE GENOMIC DNA]</scope>
    <source>
        <strain evidence="3 4">MO1340</strain>
    </source>
</reference>
<dbReference type="EMBL" id="JAACYA010000002">
    <property type="protein sequence ID" value="MBK3332645.1"/>
    <property type="molecule type" value="Genomic_DNA"/>
</dbReference>